<dbReference type="Pfam" id="PF08223">
    <property type="entry name" value="PaaX_C"/>
    <property type="match status" value="1"/>
</dbReference>
<comment type="caution">
    <text evidence="5">The sequence shown here is derived from an EMBL/GenBank/DDBJ whole genome shotgun (WGS) entry which is preliminary data.</text>
</comment>
<reference evidence="5 6" key="1">
    <citation type="submission" date="2019-07" db="EMBL/GenBank/DDBJ databases">
        <title>Whole genome shotgun sequence of Cellulomonas persica NBRC 101101.</title>
        <authorList>
            <person name="Hosoyama A."/>
            <person name="Uohara A."/>
            <person name="Ohji S."/>
            <person name="Ichikawa N."/>
        </authorList>
    </citation>
    <scope>NUCLEOTIDE SEQUENCE [LARGE SCALE GENOMIC DNA]</scope>
    <source>
        <strain evidence="5 6">NBRC 101101</strain>
    </source>
</reference>
<sequence>MLASFIAVAPVRRSNVTSLSAGGVECVKHRRRRHRAWSTRGEPPVARTSESGTRIPRTRQGSPPSLLLTLLGDYWWGQEAPLPSAALVDLLADFGVSDVAARAALSRMVKHGLLASTREGRRTFYAMTPRAQSIMRTGAERIVAFGAHADDDWDGRWSLVAFSVPETNRSAREALRTRLRWLGFAPLYDALWVSPHPRHDQAVAELRDLGVTRATAFVATSPELSATTLAPQSAWDLDGLADLYRTFVETWQPTHAALGKGAISPVDALVKRTALMDAWRAFPGLDPDLPRRLLPDDWPRDLARLLFLDTYEQLGAPASVRVRQVIGGYAPELTDRVVQFSVLADPPGPRPTVALRPAATAGR</sequence>
<dbReference type="Pfam" id="PF07848">
    <property type="entry name" value="PaaX"/>
    <property type="match status" value="1"/>
</dbReference>
<feature type="region of interest" description="Disordered" evidence="1">
    <location>
        <begin position="32"/>
        <end position="61"/>
    </location>
</feature>
<dbReference type="InterPro" id="IPR012906">
    <property type="entry name" value="PaaX-like_N"/>
</dbReference>
<gene>
    <name evidence="5" type="ORF">CPE01_20190</name>
</gene>
<dbReference type="Proteomes" id="UP000321386">
    <property type="component" value="Unassembled WGS sequence"/>
</dbReference>
<evidence type="ECO:0000259" key="2">
    <source>
        <dbReference type="Pfam" id="PF07848"/>
    </source>
</evidence>
<name>A0A510UUW4_9CELL</name>
<evidence type="ECO:0000313" key="5">
    <source>
        <dbReference type="EMBL" id="GEK18286.1"/>
    </source>
</evidence>
<evidence type="ECO:0000313" key="6">
    <source>
        <dbReference type="Proteomes" id="UP000321386"/>
    </source>
</evidence>
<evidence type="ECO:0000259" key="3">
    <source>
        <dbReference type="Pfam" id="PF08223"/>
    </source>
</evidence>
<feature type="domain" description="Transcriptional repressor PaaX-like N-terminal" evidence="2">
    <location>
        <begin position="64"/>
        <end position="130"/>
    </location>
</feature>
<evidence type="ECO:0000256" key="1">
    <source>
        <dbReference type="SAM" id="MobiDB-lite"/>
    </source>
</evidence>
<dbReference type="Pfam" id="PF20803">
    <property type="entry name" value="PaaX_M"/>
    <property type="match status" value="1"/>
</dbReference>
<organism evidence="5 6">
    <name type="scientific">Cellulomonas persica</name>
    <dbReference type="NCBI Taxonomy" id="76861"/>
    <lineage>
        <taxon>Bacteria</taxon>
        <taxon>Bacillati</taxon>
        <taxon>Actinomycetota</taxon>
        <taxon>Actinomycetes</taxon>
        <taxon>Micrococcales</taxon>
        <taxon>Cellulomonadaceae</taxon>
        <taxon>Cellulomonas</taxon>
    </lineage>
</organism>
<dbReference type="InterPro" id="IPR036388">
    <property type="entry name" value="WH-like_DNA-bd_sf"/>
</dbReference>
<proteinExistence type="predicted"/>
<accession>A0A510UUW4</accession>
<dbReference type="GO" id="GO:0006351">
    <property type="term" value="P:DNA-templated transcription"/>
    <property type="evidence" value="ECO:0007669"/>
    <property type="project" value="TreeGrafter"/>
</dbReference>
<dbReference type="PANTHER" id="PTHR30319:SF1">
    <property type="entry name" value="TRANSCRIPTIONAL REPRESSOR PAAX"/>
    <property type="match status" value="1"/>
</dbReference>
<dbReference type="Gene3D" id="1.10.10.10">
    <property type="entry name" value="Winged helix-like DNA-binding domain superfamily/Winged helix DNA-binding domain"/>
    <property type="match status" value="1"/>
</dbReference>
<dbReference type="SUPFAM" id="SSF46785">
    <property type="entry name" value="Winged helix' DNA-binding domain"/>
    <property type="match status" value="1"/>
</dbReference>
<feature type="domain" description="Transcriptional repressor PaaX-like central Cas2-like" evidence="4">
    <location>
        <begin position="151"/>
        <end position="225"/>
    </location>
</feature>
<evidence type="ECO:0000259" key="4">
    <source>
        <dbReference type="Pfam" id="PF20803"/>
    </source>
</evidence>
<dbReference type="AlphaFoldDB" id="A0A510UUW4"/>
<keyword evidence="6" id="KW-1185">Reference proteome</keyword>
<feature type="domain" description="Transcriptional repressor PaaX-like C-terminal" evidence="3">
    <location>
        <begin position="235"/>
        <end position="319"/>
    </location>
</feature>
<dbReference type="InterPro" id="IPR048846">
    <property type="entry name" value="PaaX-like_central"/>
</dbReference>
<protein>
    <recommendedName>
        <fullName evidence="7">PaaX family transcriptional regulator</fullName>
    </recommendedName>
</protein>
<dbReference type="Gene3D" id="3.30.70.2650">
    <property type="match status" value="1"/>
</dbReference>
<dbReference type="PANTHER" id="PTHR30319">
    <property type="entry name" value="PHENYLACETIC ACID REGULATOR-RELATED TRANSCRIPTIONAL REPRESSOR"/>
    <property type="match status" value="1"/>
</dbReference>
<dbReference type="EMBL" id="BJUA01000009">
    <property type="protein sequence ID" value="GEK18286.1"/>
    <property type="molecule type" value="Genomic_DNA"/>
</dbReference>
<evidence type="ECO:0008006" key="7">
    <source>
        <dbReference type="Google" id="ProtNLM"/>
    </source>
</evidence>
<dbReference type="InterPro" id="IPR013225">
    <property type="entry name" value="PaaX_C"/>
</dbReference>
<dbReference type="InterPro" id="IPR036390">
    <property type="entry name" value="WH_DNA-bd_sf"/>
</dbReference>